<evidence type="ECO:0000256" key="1">
    <source>
        <dbReference type="PROSITE-ProRule" id="PRU00339"/>
    </source>
</evidence>
<dbReference type="PANTHER" id="PTHR46512">
    <property type="entry name" value="PEPTIDYLPROLYL ISOMERASE"/>
    <property type="match status" value="1"/>
</dbReference>
<dbReference type="SUPFAM" id="SSF48452">
    <property type="entry name" value="TPR-like"/>
    <property type="match status" value="1"/>
</dbReference>
<dbReference type="Proteomes" id="UP000054549">
    <property type="component" value="Unassembled WGS sequence"/>
</dbReference>
<dbReference type="GO" id="GO:0044183">
    <property type="term" value="F:protein folding chaperone"/>
    <property type="evidence" value="ECO:0007669"/>
    <property type="project" value="TreeGrafter"/>
</dbReference>
<name>A0A0C2WBS0_AMAMK</name>
<reference evidence="3 4" key="1">
    <citation type="submission" date="2014-04" db="EMBL/GenBank/DDBJ databases">
        <title>Evolutionary Origins and Diversification of the Mycorrhizal Mutualists.</title>
        <authorList>
            <consortium name="DOE Joint Genome Institute"/>
            <consortium name="Mycorrhizal Genomics Consortium"/>
            <person name="Kohler A."/>
            <person name="Kuo A."/>
            <person name="Nagy L.G."/>
            <person name="Floudas D."/>
            <person name="Copeland A."/>
            <person name="Barry K.W."/>
            <person name="Cichocki N."/>
            <person name="Veneault-Fourrey C."/>
            <person name="LaButti K."/>
            <person name="Lindquist E.A."/>
            <person name="Lipzen A."/>
            <person name="Lundell T."/>
            <person name="Morin E."/>
            <person name="Murat C."/>
            <person name="Riley R."/>
            <person name="Ohm R."/>
            <person name="Sun H."/>
            <person name="Tunlid A."/>
            <person name="Henrissat B."/>
            <person name="Grigoriev I.V."/>
            <person name="Hibbett D.S."/>
            <person name="Martin F."/>
        </authorList>
    </citation>
    <scope>NUCLEOTIDE SEQUENCE [LARGE SCALE GENOMIC DNA]</scope>
    <source>
        <strain evidence="3 4">Koide BX008</strain>
    </source>
</reference>
<feature type="compositionally biased region" description="Basic and acidic residues" evidence="2">
    <location>
        <begin position="9"/>
        <end position="23"/>
    </location>
</feature>
<protein>
    <recommendedName>
        <fullName evidence="5">TPR-like protein</fullName>
    </recommendedName>
</protein>
<dbReference type="InterPro" id="IPR050754">
    <property type="entry name" value="FKBP4/5/8-like"/>
</dbReference>
<dbReference type="InParanoid" id="A0A0C2WBS0"/>
<dbReference type="AlphaFoldDB" id="A0A0C2WBS0"/>
<dbReference type="GO" id="GO:0016020">
    <property type="term" value="C:membrane"/>
    <property type="evidence" value="ECO:0007669"/>
    <property type="project" value="TreeGrafter"/>
</dbReference>
<feature type="repeat" description="TPR" evidence="1">
    <location>
        <begin position="78"/>
        <end position="111"/>
    </location>
</feature>
<dbReference type="PROSITE" id="PS50005">
    <property type="entry name" value="TPR"/>
    <property type="match status" value="1"/>
</dbReference>
<dbReference type="STRING" id="946122.A0A0C2WBS0"/>
<dbReference type="InterPro" id="IPR019734">
    <property type="entry name" value="TPR_rpt"/>
</dbReference>
<dbReference type="GO" id="GO:0043066">
    <property type="term" value="P:negative regulation of apoptotic process"/>
    <property type="evidence" value="ECO:0007669"/>
    <property type="project" value="TreeGrafter"/>
</dbReference>
<feature type="region of interest" description="Disordered" evidence="2">
    <location>
        <begin position="1"/>
        <end position="24"/>
    </location>
</feature>
<dbReference type="GO" id="GO:0005740">
    <property type="term" value="C:mitochondrial envelope"/>
    <property type="evidence" value="ECO:0007669"/>
    <property type="project" value="TreeGrafter"/>
</dbReference>
<evidence type="ECO:0000256" key="2">
    <source>
        <dbReference type="SAM" id="MobiDB-lite"/>
    </source>
</evidence>
<evidence type="ECO:0008006" key="5">
    <source>
        <dbReference type="Google" id="ProtNLM"/>
    </source>
</evidence>
<organism evidence="3 4">
    <name type="scientific">Amanita muscaria (strain Koide BX008)</name>
    <dbReference type="NCBI Taxonomy" id="946122"/>
    <lineage>
        <taxon>Eukaryota</taxon>
        <taxon>Fungi</taxon>
        <taxon>Dikarya</taxon>
        <taxon>Basidiomycota</taxon>
        <taxon>Agaricomycotina</taxon>
        <taxon>Agaricomycetes</taxon>
        <taxon>Agaricomycetidae</taxon>
        <taxon>Agaricales</taxon>
        <taxon>Pluteineae</taxon>
        <taxon>Amanitaceae</taxon>
        <taxon>Amanita</taxon>
    </lineage>
</organism>
<sequence length="177" mass="19564">MATDPTSDISRKISEAKQRKETGDQAFKAGNVKAALLSYHQAVFFLVGLDRAAVTSIGAPQLDPAEQKEKAEIDDTISKIYSNMSACHIKQGNWQRAIETADKALAKNAKNYKARFRKGKALGEQGFFEKAEKILEQLKSESADDTAAVDVELSRLRAIDSAREKASKQKMKGFLRK</sequence>
<gene>
    <name evidence="3" type="ORF">M378DRAFT_111746</name>
</gene>
<dbReference type="EMBL" id="KN818330">
    <property type="protein sequence ID" value="KIL58757.1"/>
    <property type="molecule type" value="Genomic_DNA"/>
</dbReference>
<dbReference type="InterPro" id="IPR011990">
    <property type="entry name" value="TPR-like_helical_dom_sf"/>
</dbReference>
<dbReference type="GO" id="GO:0005829">
    <property type="term" value="C:cytosol"/>
    <property type="evidence" value="ECO:0007669"/>
    <property type="project" value="TreeGrafter"/>
</dbReference>
<dbReference type="PANTHER" id="PTHR46512:SF1">
    <property type="entry name" value="PEPTIDYLPROLYL ISOMERASE"/>
    <property type="match status" value="1"/>
</dbReference>
<proteinExistence type="predicted"/>
<keyword evidence="1" id="KW-0802">TPR repeat</keyword>
<dbReference type="SMART" id="SM00028">
    <property type="entry name" value="TPR"/>
    <property type="match status" value="2"/>
</dbReference>
<dbReference type="OrthoDB" id="433738at2759"/>
<evidence type="ECO:0000313" key="3">
    <source>
        <dbReference type="EMBL" id="KIL58757.1"/>
    </source>
</evidence>
<evidence type="ECO:0000313" key="4">
    <source>
        <dbReference type="Proteomes" id="UP000054549"/>
    </source>
</evidence>
<accession>A0A0C2WBS0</accession>
<dbReference type="HOGENOM" id="CLU_089717_0_0_1"/>
<dbReference type="Pfam" id="PF14559">
    <property type="entry name" value="TPR_19"/>
    <property type="match status" value="1"/>
</dbReference>
<keyword evidence="4" id="KW-1185">Reference proteome</keyword>
<dbReference type="GO" id="GO:0012505">
    <property type="term" value="C:endomembrane system"/>
    <property type="evidence" value="ECO:0007669"/>
    <property type="project" value="TreeGrafter"/>
</dbReference>
<dbReference type="Gene3D" id="1.25.40.10">
    <property type="entry name" value="Tetratricopeptide repeat domain"/>
    <property type="match status" value="1"/>
</dbReference>